<feature type="domain" description="Competence protein CoiA C-terminal" evidence="2">
    <location>
        <begin position="132"/>
        <end position="260"/>
    </location>
</feature>
<comment type="caution">
    <text evidence="3">The sequence shown here is derived from an EMBL/GenBank/DDBJ whole genome shotgun (WGS) entry which is preliminary data.</text>
</comment>
<proteinExistence type="predicted"/>
<accession>A0A5R9C4B2</accession>
<dbReference type="Pfam" id="PF06054">
    <property type="entry name" value="CoiA_nuc"/>
    <property type="match status" value="1"/>
</dbReference>
<sequence length="283" mass="33615">MVIEYQCSPIPIEKVIERTNSYKASGYKVIWILGNNLKPGPRITDLQKSFIRVHPVFSFYIMHYSAKNQSLQILSHIQKSYGKKWHYNSLIVELSYLIELVEESTTKEVIPDTDKLFFDLKEIHFNLMGAAHYSNSKIRQFCQELYLDNETLLNMPVELYIPVKHEWLIETLAFQWKYYLLKWIENHQIGQVITSKNLDRFIELLIIKGKIKCYRMPQIHGNISKIICYEYMEVLAQHNIIKMIRKNKWSVQKRAKRFNNEEVKLETLTKNSSMKSSNNEQSE</sequence>
<dbReference type="InterPro" id="IPR010330">
    <property type="entry name" value="CoiA_nuc"/>
</dbReference>
<reference evidence="3 4" key="1">
    <citation type="submission" date="2019-05" db="EMBL/GenBank/DDBJ databases">
        <title>The metagenome of a microbial culture collection derived from dairy environment covers the genomic content of the human microbiome.</title>
        <authorList>
            <person name="Roder T."/>
            <person name="Wuthrich D."/>
            <person name="Sattari Z."/>
            <person name="Von Ah U."/>
            <person name="Bar C."/>
            <person name="Ronchi F."/>
            <person name="Macpherson A.J."/>
            <person name="Ganal-Vonarburg S.C."/>
            <person name="Bruggmann R."/>
            <person name="Vergeres G."/>
        </authorList>
    </citation>
    <scope>NUCLEOTIDE SEQUENCE [LARGE SCALE GENOMIC DNA]</scope>
    <source>
        <strain evidence="3 4">FAM 24235</strain>
    </source>
</reference>
<dbReference type="InterPro" id="IPR057252">
    <property type="entry name" value="CoiA_C"/>
</dbReference>
<dbReference type="EMBL" id="VBTE01000014">
    <property type="protein sequence ID" value="TLQ07680.1"/>
    <property type="molecule type" value="Genomic_DNA"/>
</dbReference>
<dbReference type="Proteomes" id="UP000307201">
    <property type="component" value="Unassembled WGS sequence"/>
</dbReference>
<evidence type="ECO:0000313" key="4">
    <source>
        <dbReference type="Proteomes" id="UP000307201"/>
    </source>
</evidence>
<evidence type="ECO:0000259" key="2">
    <source>
        <dbReference type="Pfam" id="PF25166"/>
    </source>
</evidence>
<dbReference type="OrthoDB" id="3784230at2"/>
<dbReference type="STRING" id="191770.SAMN04488013_101162"/>
<dbReference type="Pfam" id="PF25166">
    <property type="entry name" value="CoiA_C"/>
    <property type="match status" value="1"/>
</dbReference>
<feature type="domain" description="Competence protein CoiA nuclease-like" evidence="1">
    <location>
        <begin position="2"/>
        <end position="94"/>
    </location>
</feature>
<organism evidence="3 4">
    <name type="scientific">Marinilactibacillus psychrotolerans</name>
    <dbReference type="NCBI Taxonomy" id="191770"/>
    <lineage>
        <taxon>Bacteria</taxon>
        <taxon>Bacillati</taxon>
        <taxon>Bacillota</taxon>
        <taxon>Bacilli</taxon>
        <taxon>Lactobacillales</taxon>
        <taxon>Carnobacteriaceae</taxon>
        <taxon>Marinilactibacillus</taxon>
    </lineage>
</organism>
<name>A0A5R9C4B2_9LACT</name>
<evidence type="ECO:0000313" key="3">
    <source>
        <dbReference type="EMBL" id="TLQ07680.1"/>
    </source>
</evidence>
<protein>
    <recommendedName>
        <fullName evidence="5">Competence protein CoiA</fullName>
    </recommendedName>
</protein>
<evidence type="ECO:0000259" key="1">
    <source>
        <dbReference type="Pfam" id="PF06054"/>
    </source>
</evidence>
<gene>
    <name evidence="3" type="ORF">FEZ48_05830</name>
</gene>
<dbReference type="AlphaFoldDB" id="A0A5R9C4B2"/>
<evidence type="ECO:0008006" key="5">
    <source>
        <dbReference type="Google" id="ProtNLM"/>
    </source>
</evidence>